<accession>A0A3B0C0I3</accession>
<dbReference type="RefSeq" id="WP_120749248.1">
    <property type="nucleotide sequence ID" value="NZ_RBAH01000016.1"/>
</dbReference>
<dbReference type="InterPro" id="IPR013108">
    <property type="entry name" value="Amidohydro_3"/>
</dbReference>
<dbReference type="AlphaFoldDB" id="A0A3B0C0I3"/>
<dbReference type="Gene3D" id="3.20.20.140">
    <property type="entry name" value="Metal-dependent hydrolases"/>
    <property type="match status" value="2"/>
</dbReference>
<dbReference type="Proteomes" id="UP000282311">
    <property type="component" value="Unassembled WGS sequence"/>
</dbReference>
<reference evidence="2 3" key="1">
    <citation type="journal article" date="2007" name="Int. J. Syst. Evol. Microbiol.">
        <title>Paenibacillus ginsengarvi sp. nov., isolated from soil from ginseng cultivation.</title>
        <authorList>
            <person name="Yoon M.H."/>
            <person name="Ten L.N."/>
            <person name="Im W.T."/>
        </authorList>
    </citation>
    <scope>NUCLEOTIDE SEQUENCE [LARGE SCALE GENOMIC DNA]</scope>
    <source>
        <strain evidence="2 3">KCTC 13059</strain>
    </source>
</reference>
<feature type="domain" description="Amidohydrolase 3" evidence="1">
    <location>
        <begin position="45"/>
        <end position="249"/>
    </location>
</feature>
<dbReference type="InterPro" id="IPR032466">
    <property type="entry name" value="Metal_Hydrolase"/>
</dbReference>
<dbReference type="PANTHER" id="PTHR11647">
    <property type="entry name" value="HYDRANTOINASE/DIHYDROPYRIMIDINASE FAMILY MEMBER"/>
    <property type="match status" value="1"/>
</dbReference>
<gene>
    <name evidence="2" type="ORF">D7M11_21160</name>
</gene>
<sequence length="531" mass="58328">MTFDRLIKNGWIVDGTGAARFKADIGITGDEIAAIGSLEGAEAAEIVDAEGLIVCPGFIDVHVHSELALLGGPDQYAPIRMGVTTQLASPDGFSWAPLSAEQLTEMKDYLRTFYEDDCIDPSRPMSVDDLLRLFTGSIPANIVLQVPHGSVRQAVLNWETRTATDDEIAEMARLTREWMERGAKAFATGLEYEPMRRADLRELVALSRVTAEYGGIYVAHQRGYGDNIHIGCKETFAIGTGAGIPVHISHLAIDPAAAAQLEKGAAEGADVTFDMYPYPAGSTHLLLGLPPEAQAGTPVQVRERLAGAGFRRSIAAQVELAFPQDRVRFASVGKPRPEAEYAGGTLGPVPGWIRDIRGWEGKLIGEVRDELGIDLTDLICDLIVHTDYPSLMIFHWPPERHPYLEPTFKHPLHMVSTDGIYAGVSPHPRGFGSYPKIFREIVRENGWQTIEQAVRKMTSFPAERFSIARRGKLAKGYYADIAVFDPIRIKDRATFAEPRLTPEGVEHVLVNGRFVLKDGQVVPGHYGRIVQ</sequence>
<dbReference type="PANTHER" id="PTHR11647:SF1">
    <property type="entry name" value="COLLAPSIN RESPONSE MEDIATOR PROTEIN"/>
    <property type="match status" value="1"/>
</dbReference>
<dbReference type="GO" id="GO:0016812">
    <property type="term" value="F:hydrolase activity, acting on carbon-nitrogen (but not peptide) bonds, in cyclic amides"/>
    <property type="evidence" value="ECO:0007669"/>
    <property type="project" value="TreeGrafter"/>
</dbReference>
<dbReference type="InterPro" id="IPR011059">
    <property type="entry name" value="Metal-dep_hydrolase_composite"/>
</dbReference>
<comment type="caution">
    <text evidence="2">The sequence shown here is derived from an EMBL/GenBank/DDBJ whole genome shotgun (WGS) entry which is preliminary data.</text>
</comment>
<organism evidence="2 3">
    <name type="scientific">Paenibacillus ginsengarvi</name>
    <dbReference type="NCBI Taxonomy" id="400777"/>
    <lineage>
        <taxon>Bacteria</taxon>
        <taxon>Bacillati</taxon>
        <taxon>Bacillota</taxon>
        <taxon>Bacilli</taxon>
        <taxon>Bacillales</taxon>
        <taxon>Paenibacillaceae</taxon>
        <taxon>Paenibacillus</taxon>
    </lineage>
</organism>
<proteinExistence type="predicted"/>
<dbReference type="SUPFAM" id="SSF51338">
    <property type="entry name" value="Composite domain of metallo-dependent hydrolases"/>
    <property type="match status" value="1"/>
</dbReference>
<evidence type="ECO:0000313" key="3">
    <source>
        <dbReference type="Proteomes" id="UP000282311"/>
    </source>
</evidence>
<feature type="domain" description="Amidohydrolase 3" evidence="1">
    <location>
        <begin position="416"/>
        <end position="515"/>
    </location>
</feature>
<dbReference type="InterPro" id="IPR050378">
    <property type="entry name" value="Metallo-dep_Hydrolases_sf"/>
</dbReference>
<evidence type="ECO:0000313" key="2">
    <source>
        <dbReference type="EMBL" id="RKN79193.1"/>
    </source>
</evidence>
<keyword evidence="3" id="KW-1185">Reference proteome</keyword>
<dbReference type="SUPFAM" id="SSF51556">
    <property type="entry name" value="Metallo-dependent hydrolases"/>
    <property type="match status" value="1"/>
</dbReference>
<evidence type="ECO:0000259" key="1">
    <source>
        <dbReference type="Pfam" id="PF07969"/>
    </source>
</evidence>
<protein>
    <recommendedName>
        <fullName evidence="1">Amidohydrolase 3 domain-containing protein</fullName>
    </recommendedName>
</protein>
<dbReference type="GO" id="GO:0005829">
    <property type="term" value="C:cytosol"/>
    <property type="evidence" value="ECO:0007669"/>
    <property type="project" value="TreeGrafter"/>
</dbReference>
<name>A0A3B0C0I3_9BACL</name>
<dbReference type="OrthoDB" id="9775607at2"/>
<dbReference type="Pfam" id="PF07969">
    <property type="entry name" value="Amidohydro_3"/>
    <property type="match status" value="2"/>
</dbReference>
<dbReference type="EMBL" id="RBAH01000016">
    <property type="protein sequence ID" value="RKN79193.1"/>
    <property type="molecule type" value="Genomic_DNA"/>
</dbReference>